<reference evidence="1 2" key="1">
    <citation type="submission" date="2022-04" db="EMBL/GenBank/DDBJ databases">
        <title>Genome sequence of C. roseum typestrain.</title>
        <authorList>
            <person name="Poehlein A."/>
            <person name="Schoch T."/>
            <person name="Duerre P."/>
            <person name="Daniel R."/>
        </authorList>
    </citation>
    <scope>NUCLEOTIDE SEQUENCE [LARGE SCALE GENOMIC DNA]</scope>
    <source>
        <strain evidence="1 2">DSM 7320</strain>
    </source>
</reference>
<sequence>MKRFGGSWWVFALIGTASAYLNPYVGMFGLFNFVEFFILICMMINIVFRVKAFEKNRYDNRLRIEIRAAGIAIYIMAIAFFFLNLFASGVVFLLAFTDKNPATPFRIWSNPDSMSVILLLIEFVFCILLLVSLICKGITIRRLVKNHAKNF</sequence>
<evidence type="ECO:0000313" key="2">
    <source>
        <dbReference type="Proteomes" id="UP000190951"/>
    </source>
</evidence>
<dbReference type="RefSeq" id="WP_139355919.1">
    <property type="nucleotide sequence ID" value="NZ_CP096983.1"/>
</dbReference>
<dbReference type="AlphaFoldDB" id="A0A1S8LPY4"/>
<protein>
    <submittedName>
        <fullName evidence="1">Uncharacterized protein</fullName>
    </submittedName>
</protein>
<name>A0A1S8LPY4_9CLOT</name>
<evidence type="ECO:0000313" key="1">
    <source>
        <dbReference type="EMBL" id="URZ13625.1"/>
    </source>
</evidence>
<dbReference type="STRING" id="84029.CROST_01060"/>
<dbReference type="EMBL" id="CP096983">
    <property type="protein sequence ID" value="URZ13625.1"/>
    <property type="molecule type" value="Genomic_DNA"/>
</dbReference>
<gene>
    <name evidence="1" type="ORF">CROST_043910</name>
</gene>
<organism evidence="1 2">
    <name type="scientific">Clostridium felsineum</name>
    <dbReference type="NCBI Taxonomy" id="36839"/>
    <lineage>
        <taxon>Bacteria</taxon>
        <taxon>Bacillati</taxon>
        <taxon>Bacillota</taxon>
        <taxon>Clostridia</taxon>
        <taxon>Eubacteriales</taxon>
        <taxon>Clostridiaceae</taxon>
        <taxon>Clostridium</taxon>
    </lineage>
</organism>
<keyword evidence="2" id="KW-1185">Reference proteome</keyword>
<proteinExistence type="predicted"/>
<accession>A0A1S8LPY4</accession>
<dbReference type="Proteomes" id="UP000190951">
    <property type="component" value="Chromosome"/>
</dbReference>
<dbReference type="KEGG" id="crw:CROST_043910"/>